<evidence type="ECO:0000256" key="4">
    <source>
        <dbReference type="ARBA" id="ARBA00022683"/>
    </source>
</evidence>
<evidence type="ECO:0000256" key="3">
    <source>
        <dbReference type="ARBA" id="ARBA00022490"/>
    </source>
</evidence>
<dbReference type="PROSITE" id="PS51350">
    <property type="entry name" value="PTS_HPR_DOM"/>
    <property type="match status" value="1"/>
</dbReference>
<dbReference type="InterPro" id="IPR001020">
    <property type="entry name" value="PTS_HPr_His_P_site"/>
</dbReference>
<dbReference type="AlphaFoldDB" id="R9PS89"/>
<dbReference type="RefSeq" id="WP_016400739.1">
    <property type="nucleotide sequence ID" value="NZ_BARX01000005.1"/>
</dbReference>
<organism evidence="6 7">
    <name type="scientific">Agarivorans albus MKT 106</name>
    <dbReference type="NCBI Taxonomy" id="1331007"/>
    <lineage>
        <taxon>Bacteria</taxon>
        <taxon>Pseudomonadati</taxon>
        <taxon>Pseudomonadota</taxon>
        <taxon>Gammaproteobacteria</taxon>
        <taxon>Alteromonadales</taxon>
        <taxon>Alteromonadaceae</taxon>
        <taxon>Agarivorans</taxon>
    </lineage>
</organism>
<accession>R9PS89</accession>
<dbReference type="PANTHER" id="PTHR33705:SF2">
    <property type="entry name" value="PHOSPHOCARRIER PROTEIN NPR"/>
    <property type="match status" value="1"/>
</dbReference>
<keyword evidence="4" id="KW-0598">Phosphotransferase system</keyword>
<gene>
    <name evidence="6" type="ORF">AALB_1051</name>
</gene>
<reference evidence="6" key="1">
    <citation type="journal article" date="2013" name="Genome Announc.">
        <title>Draft Genome Sequence of Agarivorans albus Strain MKT 106T, an Agarolytic Marine Bacterium.</title>
        <authorList>
            <person name="Yasuike M."/>
            <person name="Nakamura Y."/>
            <person name="Kai W."/>
            <person name="Fujiwara A."/>
            <person name="Fukui Y."/>
            <person name="Satomi M."/>
            <person name="Sano M."/>
        </authorList>
    </citation>
    <scope>NUCLEOTIDE SEQUENCE [LARGE SCALE GENOMIC DNA]</scope>
</reference>
<dbReference type="PROSITE" id="PS00369">
    <property type="entry name" value="PTS_HPR_HIS"/>
    <property type="match status" value="1"/>
</dbReference>
<dbReference type="GO" id="GO:0005737">
    <property type="term" value="C:cytoplasm"/>
    <property type="evidence" value="ECO:0007669"/>
    <property type="project" value="UniProtKB-SubCell"/>
</dbReference>
<evidence type="ECO:0000256" key="2">
    <source>
        <dbReference type="ARBA" id="ARBA00010736"/>
    </source>
</evidence>
<proteinExistence type="inferred from homology"/>
<feature type="domain" description="HPr" evidence="5">
    <location>
        <begin position="2"/>
        <end position="89"/>
    </location>
</feature>
<protein>
    <submittedName>
        <fullName evidence="6">Nitrogen regulation associated</fullName>
    </submittedName>
</protein>
<comment type="subcellular location">
    <subcellularLocation>
        <location evidence="1">Cytoplasm</location>
    </subcellularLocation>
</comment>
<dbReference type="NCBIfam" id="TIGR01003">
    <property type="entry name" value="PTS_HPr_family"/>
    <property type="match status" value="1"/>
</dbReference>
<comment type="similarity">
    <text evidence="2">Belongs to the HPr family.</text>
</comment>
<dbReference type="GO" id="GO:0009401">
    <property type="term" value="P:phosphoenolpyruvate-dependent sugar phosphotransferase system"/>
    <property type="evidence" value="ECO:0007669"/>
    <property type="project" value="UniProtKB-KW"/>
</dbReference>
<dbReference type="InterPro" id="IPR050399">
    <property type="entry name" value="HPr"/>
</dbReference>
<dbReference type="PANTHER" id="PTHR33705">
    <property type="entry name" value="PHOSPHOCARRIER PROTEIN HPR"/>
    <property type="match status" value="1"/>
</dbReference>
<dbReference type="EMBL" id="BARX01000005">
    <property type="protein sequence ID" value="GAD00971.1"/>
    <property type="molecule type" value="Genomic_DNA"/>
</dbReference>
<dbReference type="InterPro" id="IPR035895">
    <property type="entry name" value="HPr-like_sf"/>
</dbReference>
<dbReference type="Pfam" id="PF00381">
    <property type="entry name" value="PTS-HPr"/>
    <property type="match status" value="1"/>
</dbReference>
<evidence type="ECO:0000313" key="7">
    <source>
        <dbReference type="Proteomes" id="UP000014461"/>
    </source>
</evidence>
<dbReference type="SUPFAM" id="SSF55594">
    <property type="entry name" value="HPr-like"/>
    <property type="match status" value="1"/>
</dbReference>
<dbReference type="Proteomes" id="UP000014461">
    <property type="component" value="Unassembled WGS sequence"/>
</dbReference>
<dbReference type="InterPro" id="IPR000032">
    <property type="entry name" value="HPr-like"/>
</dbReference>
<evidence type="ECO:0000313" key="6">
    <source>
        <dbReference type="EMBL" id="GAD00971.1"/>
    </source>
</evidence>
<keyword evidence="3" id="KW-0963">Cytoplasm</keyword>
<keyword evidence="7" id="KW-1185">Reference proteome</keyword>
<dbReference type="Gene3D" id="3.30.1340.10">
    <property type="entry name" value="HPr-like"/>
    <property type="match status" value="1"/>
</dbReference>
<evidence type="ECO:0000259" key="5">
    <source>
        <dbReference type="PROSITE" id="PS51350"/>
    </source>
</evidence>
<dbReference type="CDD" id="cd00367">
    <property type="entry name" value="PTS-HPr_like"/>
    <property type="match status" value="1"/>
</dbReference>
<evidence type="ECO:0000256" key="1">
    <source>
        <dbReference type="ARBA" id="ARBA00004496"/>
    </source>
</evidence>
<name>R9PS89_AGAAL</name>
<dbReference type="PRINTS" id="PR00107">
    <property type="entry name" value="PHOSPHOCPHPR"/>
</dbReference>
<sequence>MKLTRQVVVKNKLGLHARPATKLVELAQQFDAELSIIDGEKTASAASVMGLLVLASAQGSTLTIVSEGADAEAALDAVQALVEANFNEE</sequence>
<comment type="caution">
    <text evidence="6">The sequence shown here is derived from an EMBL/GenBank/DDBJ whole genome shotgun (WGS) entry which is preliminary data.</text>
</comment>
<dbReference type="STRING" id="1331007.AALB_1051"/>